<accession>A0A011WR30</accession>
<sequence length="305" mass="33687">MGAGVVILKQIVIMFIILLIGLWCSLKGLITKEGNKQLSKVALYIVNPLLIFMSYQSEYSSKLLRGLMWSFLLSGITFGVAIALSTLLISKKRPEHSLERFSAVYSNCGFIGIPLIRGIYGDEGVLYLTAYITLFNILVWTHGYMTMKESRDFKSFIKAATSPSVIAVFVGLIFYLMQIRLPEILHTSLQYVSDMNTPLAMLIAGSAAAQTNVLKALKNKGLYMVCAYKLFLLPIVAFALVQFLPAPHMVKMVVLIASACPVATTGTMFAIQFDKNPERCSEFFAVSTLLSGLTLPLVTMLGEMF</sequence>
<feature type="transmembrane region" description="Helical" evidence="8">
    <location>
        <begin position="283"/>
        <end position="302"/>
    </location>
</feature>
<evidence type="ECO:0000256" key="5">
    <source>
        <dbReference type="ARBA" id="ARBA00022692"/>
    </source>
</evidence>
<feature type="transmembrane region" description="Helical" evidence="8">
    <location>
        <begin position="221"/>
        <end position="244"/>
    </location>
</feature>
<dbReference type="PANTHER" id="PTHR36838:SF1">
    <property type="entry name" value="SLR1864 PROTEIN"/>
    <property type="match status" value="1"/>
</dbReference>
<dbReference type="GO" id="GO:0005886">
    <property type="term" value="C:plasma membrane"/>
    <property type="evidence" value="ECO:0007669"/>
    <property type="project" value="UniProtKB-SubCell"/>
</dbReference>
<comment type="subcellular location">
    <subcellularLocation>
        <location evidence="1">Cell membrane</location>
        <topology evidence="1">Multi-pass membrane protein</topology>
    </subcellularLocation>
</comment>
<keyword evidence="5 8" id="KW-0812">Transmembrane</keyword>
<feature type="transmembrane region" description="Helical" evidence="8">
    <location>
        <begin position="6"/>
        <end position="26"/>
    </location>
</feature>
<dbReference type="InterPro" id="IPR038770">
    <property type="entry name" value="Na+/solute_symporter_sf"/>
</dbReference>
<feature type="transmembrane region" description="Helical" evidence="8">
    <location>
        <begin position="101"/>
        <end position="120"/>
    </location>
</feature>
<feature type="transmembrane region" description="Helical" evidence="8">
    <location>
        <begin position="67"/>
        <end position="89"/>
    </location>
</feature>
<dbReference type="Pfam" id="PF03547">
    <property type="entry name" value="Mem_trans"/>
    <property type="match status" value="2"/>
</dbReference>
<keyword evidence="6 8" id="KW-1133">Transmembrane helix</keyword>
<reference evidence="9 10" key="1">
    <citation type="submission" date="2013-06" db="EMBL/GenBank/DDBJ databases">
        <title>Rumen cellulosomics: divergent fiber-degrading strategies revealed by comparative genome-wide analysis of six Ruminococcal strains.</title>
        <authorList>
            <person name="Dassa B."/>
            <person name="Borovok I."/>
            <person name="Lamed R."/>
            <person name="Flint H."/>
            <person name="Yeoman C.J."/>
            <person name="White B."/>
            <person name="Bayer E.A."/>
        </authorList>
    </citation>
    <scope>NUCLEOTIDE SEQUENCE [LARGE SCALE GENOMIC DNA]</scope>
    <source>
        <strain evidence="9 10">SY3</strain>
    </source>
</reference>
<dbReference type="PANTHER" id="PTHR36838">
    <property type="entry name" value="AUXIN EFFLUX CARRIER FAMILY PROTEIN"/>
    <property type="match status" value="1"/>
</dbReference>
<comment type="caution">
    <text evidence="9">The sequence shown here is derived from an EMBL/GenBank/DDBJ whole genome shotgun (WGS) entry which is preliminary data.</text>
</comment>
<evidence type="ECO:0000256" key="8">
    <source>
        <dbReference type="SAM" id="Phobius"/>
    </source>
</evidence>
<proteinExistence type="inferred from homology"/>
<protein>
    <submittedName>
        <fullName evidence="9">Malate transporter</fullName>
    </submittedName>
</protein>
<dbReference type="RefSeq" id="WP_037286052.1">
    <property type="nucleotide sequence ID" value="NZ_JEOB01000002.1"/>
</dbReference>
<organism evidence="9 10">
    <name type="scientific">Ruminococcus albus SY3</name>
    <dbReference type="NCBI Taxonomy" id="1341156"/>
    <lineage>
        <taxon>Bacteria</taxon>
        <taxon>Bacillati</taxon>
        <taxon>Bacillota</taxon>
        <taxon>Clostridia</taxon>
        <taxon>Eubacteriales</taxon>
        <taxon>Oscillospiraceae</taxon>
        <taxon>Ruminococcus</taxon>
    </lineage>
</organism>
<feature type="transmembrane region" description="Helical" evidence="8">
    <location>
        <begin position="250"/>
        <end position="271"/>
    </location>
</feature>
<feature type="transmembrane region" description="Helical" evidence="8">
    <location>
        <begin position="38"/>
        <end position="55"/>
    </location>
</feature>
<comment type="similarity">
    <text evidence="2">Belongs to the auxin efflux carrier (TC 2.A.69) family.</text>
</comment>
<dbReference type="InterPro" id="IPR004776">
    <property type="entry name" value="Mem_transp_PIN-like"/>
</dbReference>
<feature type="transmembrane region" description="Helical" evidence="8">
    <location>
        <begin position="197"/>
        <end position="214"/>
    </location>
</feature>
<evidence type="ECO:0000256" key="4">
    <source>
        <dbReference type="ARBA" id="ARBA00022475"/>
    </source>
</evidence>
<dbReference type="GO" id="GO:0055085">
    <property type="term" value="P:transmembrane transport"/>
    <property type="evidence" value="ECO:0007669"/>
    <property type="project" value="InterPro"/>
</dbReference>
<dbReference type="OrthoDB" id="9798064at2"/>
<keyword evidence="10" id="KW-1185">Reference proteome</keyword>
<keyword evidence="4" id="KW-1003">Cell membrane</keyword>
<evidence type="ECO:0000313" key="9">
    <source>
        <dbReference type="EMBL" id="EXM39450.1"/>
    </source>
</evidence>
<evidence type="ECO:0000256" key="3">
    <source>
        <dbReference type="ARBA" id="ARBA00022448"/>
    </source>
</evidence>
<evidence type="ECO:0000256" key="6">
    <source>
        <dbReference type="ARBA" id="ARBA00022989"/>
    </source>
</evidence>
<evidence type="ECO:0000256" key="2">
    <source>
        <dbReference type="ARBA" id="ARBA00010145"/>
    </source>
</evidence>
<keyword evidence="7 8" id="KW-0472">Membrane</keyword>
<feature type="transmembrane region" description="Helical" evidence="8">
    <location>
        <begin position="126"/>
        <end position="144"/>
    </location>
</feature>
<evidence type="ECO:0000256" key="1">
    <source>
        <dbReference type="ARBA" id="ARBA00004651"/>
    </source>
</evidence>
<name>A0A011WR30_RUMAL</name>
<gene>
    <name evidence="9" type="ORF">RASY3_05970</name>
</gene>
<dbReference type="Gene3D" id="1.20.1530.20">
    <property type="match status" value="1"/>
</dbReference>
<dbReference type="Proteomes" id="UP000021369">
    <property type="component" value="Unassembled WGS sequence"/>
</dbReference>
<evidence type="ECO:0000256" key="7">
    <source>
        <dbReference type="ARBA" id="ARBA00023136"/>
    </source>
</evidence>
<keyword evidence="3" id="KW-0813">Transport</keyword>
<feature type="transmembrane region" description="Helical" evidence="8">
    <location>
        <begin position="156"/>
        <end position="177"/>
    </location>
</feature>
<dbReference type="EMBL" id="JEOB01000002">
    <property type="protein sequence ID" value="EXM39450.1"/>
    <property type="molecule type" value="Genomic_DNA"/>
</dbReference>
<dbReference type="AlphaFoldDB" id="A0A011WR30"/>
<dbReference type="PATRIC" id="fig|1341156.4.peg.1611"/>
<evidence type="ECO:0000313" key="10">
    <source>
        <dbReference type="Proteomes" id="UP000021369"/>
    </source>
</evidence>